<keyword evidence="6" id="KW-1185">Reference proteome</keyword>
<evidence type="ECO:0000256" key="3">
    <source>
        <dbReference type="SAM" id="Phobius"/>
    </source>
</evidence>
<organism evidence="5 6">
    <name type="scientific">Candidatus Fukatsuia symbiotica</name>
    <dbReference type="NCBI Taxonomy" id="1878942"/>
    <lineage>
        <taxon>Bacteria</taxon>
        <taxon>Pseudomonadati</taxon>
        <taxon>Pseudomonadota</taxon>
        <taxon>Gammaproteobacteria</taxon>
        <taxon>Enterobacterales</taxon>
        <taxon>Yersiniaceae</taxon>
        <taxon>Candidatus Fukatsuia</taxon>
    </lineage>
</organism>
<dbReference type="EMBL" id="CP021659">
    <property type="protein sequence ID" value="AWK15168.1"/>
    <property type="molecule type" value="Genomic_DNA"/>
</dbReference>
<keyword evidence="3" id="KW-1133">Transmembrane helix</keyword>
<dbReference type="STRING" id="1878942.GCA_900128755_00838"/>
<dbReference type="AlphaFoldDB" id="A0A2U8I7Y1"/>
<dbReference type="SMART" id="SM00862">
    <property type="entry name" value="Trans_reg_C"/>
    <property type="match status" value="1"/>
</dbReference>
<dbReference type="GO" id="GO:0006355">
    <property type="term" value="P:regulation of DNA-templated transcription"/>
    <property type="evidence" value="ECO:0007669"/>
    <property type="project" value="InterPro"/>
</dbReference>
<name>A0A2U8I7Y1_9GAMM</name>
<dbReference type="GO" id="GO:0000160">
    <property type="term" value="P:phosphorelay signal transduction system"/>
    <property type="evidence" value="ECO:0007669"/>
    <property type="project" value="InterPro"/>
</dbReference>
<evidence type="ECO:0000313" key="6">
    <source>
        <dbReference type="Proteomes" id="UP000261875"/>
    </source>
</evidence>
<dbReference type="Gene3D" id="1.10.10.10">
    <property type="entry name" value="Winged helix-like DNA-binding domain superfamily/Winged helix DNA-binding domain"/>
    <property type="match status" value="1"/>
</dbReference>
<dbReference type="PROSITE" id="PS51755">
    <property type="entry name" value="OMPR_PHOB"/>
    <property type="match status" value="1"/>
</dbReference>
<gene>
    <name evidence="5" type="ORF">CCS41_12900</name>
</gene>
<feature type="domain" description="OmpR/PhoB-type" evidence="4">
    <location>
        <begin position="11"/>
        <end position="107"/>
    </location>
</feature>
<dbReference type="InterPro" id="IPR036388">
    <property type="entry name" value="WH-like_DNA-bd_sf"/>
</dbReference>
<feature type="transmembrane region" description="Helical" evidence="3">
    <location>
        <begin position="141"/>
        <end position="163"/>
    </location>
</feature>
<dbReference type="InterPro" id="IPR016032">
    <property type="entry name" value="Sig_transdc_resp-reg_C-effctor"/>
</dbReference>
<evidence type="ECO:0000259" key="4">
    <source>
        <dbReference type="PROSITE" id="PS51755"/>
    </source>
</evidence>
<keyword evidence="3" id="KW-0812">Transmembrane</keyword>
<keyword evidence="1 2" id="KW-0238">DNA-binding</keyword>
<keyword evidence="3" id="KW-0472">Membrane</keyword>
<dbReference type="OrthoDB" id="6311790at2"/>
<dbReference type="Proteomes" id="UP000261875">
    <property type="component" value="Chromosome"/>
</dbReference>
<dbReference type="GO" id="GO:0003677">
    <property type="term" value="F:DNA binding"/>
    <property type="evidence" value="ECO:0007669"/>
    <property type="project" value="UniProtKB-UniRule"/>
</dbReference>
<evidence type="ECO:0000256" key="2">
    <source>
        <dbReference type="PROSITE-ProRule" id="PRU01091"/>
    </source>
</evidence>
<protein>
    <recommendedName>
        <fullName evidence="4">OmpR/PhoB-type domain-containing protein</fullName>
    </recommendedName>
</protein>
<dbReference type="CDD" id="cd00383">
    <property type="entry name" value="trans_reg_C"/>
    <property type="match status" value="1"/>
</dbReference>
<dbReference type="Pfam" id="PF00486">
    <property type="entry name" value="Trans_reg_C"/>
    <property type="match status" value="1"/>
</dbReference>
<dbReference type="SUPFAM" id="SSF46894">
    <property type="entry name" value="C-terminal effector domain of the bipartite response regulators"/>
    <property type="match status" value="1"/>
</dbReference>
<proteinExistence type="predicted"/>
<feature type="DNA-binding region" description="OmpR/PhoB-type" evidence="2">
    <location>
        <begin position="11"/>
        <end position="107"/>
    </location>
</feature>
<evidence type="ECO:0000313" key="5">
    <source>
        <dbReference type="EMBL" id="AWK15168.1"/>
    </source>
</evidence>
<sequence length="227" mass="26439">MFSSAKRINKMDKIFIGDVSFTPRIRTIEKEGKEVKLRNKESEILTLLYENYPHPVSRQQIEQSIWAGSYVTENTLTQTISNLRNAINDKNHEVIITIPKKGYCLTLEPKTIYTEDLKIPERPTDLIEKSERVLTFNTLSFSTWLIGTGIFLLVFLLSFLLFFDRNQINVFHFKPQNLPITINLDKDIDAEFLHTYKKPPYLLLKKNSDNSYLVCKPYKGGLTCLRK</sequence>
<dbReference type="InterPro" id="IPR001867">
    <property type="entry name" value="OmpR/PhoB-type_DNA-bd"/>
</dbReference>
<evidence type="ECO:0000256" key="1">
    <source>
        <dbReference type="ARBA" id="ARBA00023125"/>
    </source>
</evidence>
<dbReference type="KEGG" id="fsm:CCS41_12900"/>
<accession>A0A2U8I7Y1</accession>
<reference evidence="5 6" key="1">
    <citation type="submission" date="2017-05" db="EMBL/GenBank/DDBJ databases">
        <title>Genome sequence of Candidatus Fukatsuia symbiotica and Candidatus Hamiltonella defensa from Acyrthosiphon pisum strain 5D.</title>
        <authorList>
            <person name="Patel V.A."/>
            <person name="Chevignon G."/>
            <person name="Russell J.A."/>
            <person name="Oliver K.M."/>
        </authorList>
    </citation>
    <scope>NUCLEOTIDE SEQUENCE [LARGE SCALE GENOMIC DNA]</scope>
    <source>
        <strain evidence="5 6">5D</strain>
    </source>
</reference>